<dbReference type="Proteomes" id="UP000235104">
    <property type="component" value="Unassembled WGS sequence"/>
</dbReference>
<accession>A0ABU9UG24</accession>
<comment type="caution">
    <text evidence="1">The sequence shown here is derived from an EMBL/GenBank/DDBJ whole genome shotgun (WGS) entry which is preliminary data.</text>
</comment>
<reference evidence="1" key="1">
    <citation type="submission" date="2017-12" db="EMBL/GenBank/DDBJ databases">
        <authorList>
            <person name="Thomas-White K."/>
            <person name="Wolfe A.J."/>
        </authorList>
    </citation>
    <scope>NUCLEOTIDE SEQUENCE</scope>
    <source>
        <strain evidence="1">UMB0043</strain>
    </source>
</reference>
<dbReference type="RefSeq" id="WP_070563705.1">
    <property type="nucleotide sequence ID" value="NZ_PKHR02000011.1"/>
</dbReference>
<protein>
    <recommendedName>
        <fullName evidence="3">Type II restriction endonuclease subunit M</fullName>
    </recommendedName>
</protein>
<gene>
    <name evidence="1" type="ORF">CYJ44_003200</name>
</gene>
<keyword evidence="2" id="KW-1185">Reference proteome</keyword>
<evidence type="ECO:0008006" key="3">
    <source>
        <dbReference type="Google" id="ProtNLM"/>
    </source>
</evidence>
<proteinExistence type="predicted"/>
<name>A0ABU9UG24_9CORY</name>
<evidence type="ECO:0000313" key="2">
    <source>
        <dbReference type="Proteomes" id="UP000235104"/>
    </source>
</evidence>
<evidence type="ECO:0000313" key="1">
    <source>
        <dbReference type="EMBL" id="MEM5985162.1"/>
    </source>
</evidence>
<dbReference type="EMBL" id="PKHR02000011">
    <property type="protein sequence ID" value="MEM5985162.1"/>
    <property type="molecule type" value="Genomic_DNA"/>
</dbReference>
<sequence>MTRTTQQLGSFSDEVDAAREFWASYFDEIPVPFANGSDEPTEEFIQFLQGTHPRYPQATVASQGENVEAFLKSCMHEQDFATFTKWNADALNGDSLNLESPTFKEYLCGAVFAPSDAFKKRISAEFKDERIEESAEAIKEAFSAEAAESAASLTRTVPESLSVKLDSGIEHIRILWLLKNPAYGGNDVIRLSRDGMEGVANTKDGGEAFTPFIRDQGNVAALFSNDVDNARLPWDIADDKGWYFDRARFYLFDDCEEKEPVSWNEVIPQRPESGERAGDIVRMEMFPYRTKASGDIPKVIESNNKKGLVLPSQERVFRCLIAFLKEAKHGYIICARDPQLWRDVIGAFIDATPSLEVEKDAILAAFTGHVWEFKGQNAHLNVKNLVPPLDSRVAALQQVFARK</sequence>
<organism evidence="1 2">
    <name type="scientific">Corynebacterium hesseae</name>
    <dbReference type="NCBI Taxonomy" id="2913502"/>
    <lineage>
        <taxon>Bacteria</taxon>
        <taxon>Bacillati</taxon>
        <taxon>Actinomycetota</taxon>
        <taxon>Actinomycetes</taxon>
        <taxon>Mycobacteriales</taxon>
        <taxon>Corynebacteriaceae</taxon>
        <taxon>Corynebacterium</taxon>
    </lineage>
</organism>